<evidence type="ECO:0000313" key="3">
    <source>
        <dbReference type="Proteomes" id="UP000307943"/>
    </source>
</evidence>
<dbReference type="RefSeq" id="WP_139600859.1">
    <property type="nucleotide sequence ID" value="NZ_VDCQ01000004.1"/>
</dbReference>
<organism evidence="2 3">
    <name type="scientific">Paenibacillus hemerocallicola</name>
    <dbReference type="NCBI Taxonomy" id="1172614"/>
    <lineage>
        <taxon>Bacteria</taxon>
        <taxon>Bacillati</taxon>
        <taxon>Bacillota</taxon>
        <taxon>Bacilli</taxon>
        <taxon>Bacillales</taxon>
        <taxon>Paenibacillaceae</taxon>
        <taxon>Paenibacillus</taxon>
    </lineage>
</organism>
<evidence type="ECO:0000313" key="2">
    <source>
        <dbReference type="EMBL" id="TNJ67573.1"/>
    </source>
</evidence>
<feature type="region of interest" description="Disordered" evidence="1">
    <location>
        <begin position="1"/>
        <end position="24"/>
    </location>
</feature>
<sequence>MELKPRRGSEDVGTEGARPQSSCTPKDLEELSNLFGSVFLIEQQSDLKISELVGLFRKLAPAIDRTPAEQREQFAVWLEHILLRLLKTKDKELDVQNIVSDIRKKGLKAVISNLERNLEWIEEQGMLKGFEQGIEKGVEKGIEHEKREIAANMLREGLDATLVAKVTGLSMDTIALLKSKQK</sequence>
<accession>A0A5C4TEL7</accession>
<comment type="caution">
    <text evidence="2">The sequence shown here is derived from an EMBL/GenBank/DDBJ whole genome shotgun (WGS) entry which is preliminary data.</text>
</comment>
<dbReference type="AlphaFoldDB" id="A0A5C4TEL7"/>
<evidence type="ECO:0008006" key="4">
    <source>
        <dbReference type="Google" id="ProtNLM"/>
    </source>
</evidence>
<proteinExistence type="predicted"/>
<reference evidence="2 3" key="1">
    <citation type="submission" date="2019-05" db="EMBL/GenBank/DDBJ databases">
        <title>We sequenced the genome of Paenibacillus hemerocallicola KCTC 33185 for further insight into its adaptation and study the phylogeny of Paenibacillus.</title>
        <authorList>
            <person name="Narsing Rao M.P."/>
        </authorList>
    </citation>
    <scope>NUCLEOTIDE SEQUENCE [LARGE SCALE GENOMIC DNA]</scope>
    <source>
        <strain evidence="2 3">KCTC 33185</strain>
    </source>
</reference>
<evidence type="ECO:0000256" key="1">
    <source>
        <dbReference type="SAM" id="MobiDB-lite"/>
    </source>
</evidence>
<keyword evidence="3" id="KW-1185">Reference proteome</keyword>
<name>A0A5C4TEL7_9BACL</name>
<dbReference type="Proteomes" id="UP000307943">
    <property type="component" value="Unassembled WGS sequence"/>
</dbReference>
<gene>
    <name evidence="2" type="ORF">FE784_04105</name>
</gene>
<feature type="compositionally biased region" description="Basic and acidic residues" evidence="1">
    <location>
        <begin position="1"/>
        <end position="10"/>
    </location>
</feature>
<dbReference type="EMBL" id="VDCQ01000004">
    <property type="protein sequence ID" value="TNJ67573.1"/>
    <property type="molecule type" value="Genomic_DNA"/>
</dbReference>
<protein>
    <recommendedName>
        <fullName evidence="4">Rpn family recombination-promoting nuclease/putative transposase</fullName>
    </recommendedName>
</protein>